<organism evidence="3 4">
    <name type="scientific">Circinella minor</name>
    <dbReference type="NCBI Taxonomy" id="1195481"/>
    <lineage>
        <taxon>Eukaryota</taxon>
        <taxon>Fungi</taxon>
        <taxon>Fungi incertae sedis</taxon>
        <taxon>Mucoromycota</taxon>
        <taxon>Mucoromycotina</taxon>
        <taxon>Mucoromycetes</taxon>
        <taxon>Mucorales</taxon>
        <taxon>Lichtheimiaceae</taxon>
        <taxon>Circinella</taxon>
    </lineage>
</organism>
<dbReference type="EMBL" id="JAEPRB010000039">
    <property type="protein sequence ID" value="KAG2224663.1"/>
    <property type="molecule type" value="Genomic_DNA"/>
</dbReference>
<evidence type="ECO:0000259" key="2">
    <source>
        <dbReference type="Pfam" id="PF08508"/>
    </source>
</evidence>
<keyword evidence="1" id="KW-0812">Transmembrane</keyword>
<gene>
    <name evidence="3" type="ORF">INT45_007908</name>
</gene>
<dbReference type="GO" id="GO:0044695">
    <property type="term" value="C:Dsc E3 ubiquitin ligase complex"/>
    <property type="evidence" value="ECO:0007669"/>
    <property type="project" value="InterPro"/>
</dbReference>
<name>A0A8H7VQ49_9FUNG</name>
<evidence type="ECO:0000313" key="3">
    <source>
        <dbReference type="EMBL" id="KAG2224663.1"/>
    </source>
</evidence>
<keyword evidence="1" id="KW-1133">Transmembrane helix</keyword>
<evidence type="ECO:0000256" key="1">
    <source>
        <dbReference type="SAM" id="Phobius"/>
    </source>
</evidence>
<proteinExistence type="predicted"/>
<dbReference type="OrthoDB" id="5428737at2759"/>
<feature type="domain" description="DUF1746" evidence="2">
    <location>
        <begin position="17"/>
        <end position="116"/>
    </location>
</feature>
<dbReference type="Pfam" id="PF08508">
    <property type="entry name" value="DUF1746"/>
    <property type="match status" value="1"/>
</dbReference>
<feature type="non-terminal residue" evidence="3">
    <location>
        <position position="1"/>
    </location>
</feature>
<comment type="caution">
    <text evidence="3">The sequence shown here is derived from an EMBL/GenBank/DDBJ whole genome shotgun (WGS) entry which is preliminary data.</text>
</comment>
<reference evidence="3 4" key="1">
    <citation type="submission" date="2020-12" db="EMBL/GenBank/DDBJ databases">
        <title>Metabolic potential, ecology and presence of endohyphal bacteria is reflected in genomic diversity of Mucoromycotina.</title>
        <authorList>
            <person name="Muszewska A."/>
            <person name="Okrasinska A."/>
            <person name="Steczkiewicz K."/>
            <person name="Drgas O."/>
            <person name="Orlowska M."/>
            <person name="Perlinska-Lenart U."/>
            <person name="Aleksandrzak-Piekarczyk T."/>
            <person name="Szatraj K."/>
            <person name="Zielenkiewicz U."/>
            <person name="Pilsyk S."/>
            <person name="Malc E."/>
            <person name="Mieczkowski P."/>
            <person name="Kruszewska J.S."/>
            <person name="Biernat P."/>
            <person name="Pawlowska J."/>
        </authorList>
    </citation>
    <scope>NUCLEOTIDE SEQUENCE [LARGE SCALE GENOMIC DNA]</scope>
    <source>
        <strain evidence="3 4">CBS 142.35</strain>
    </source>
</reference>
<dbReference type="GO" id="GO:0032933">
    <property type="term" value="P:SREBP signaling pathway"/>
    <property type="evidence" value="ECO:0007669"/>
    <property type="project" value="InterPro"/>
</dbReference>
<protein>
    <recommendedName>
        <fullName evidence="2">DUF1746 domain-containing protein</fullName>
    </recommendedName>
</protein>
<evidence type="ECO:0000313" key="4">
    <source>
        <dbReference type="Proteomes" id="UP000646827"/>
    </source>
</evidence>
<dbReference type="PANTHER" id="PTHR39405:SF1">
    <property type="entry name" value="DSC E3 UBIQUITIN LIGASE COMPLEX SUBUNIT 4"/>
    <property type="match status" value="1"/>
</dbReference>
<dbReference type="InterPro" id="IPR038967">
    <property type="entry name" value="Dsc4-like"/>
</dbReference>
<accession>A0A8H7VQ49</accession>
<feature type="transmembrane region" description="Helical" evidence="1">
    <location>
        <begin position="20"/>
        <end position="41"/>
    </location>
</feature>
<keyword evidence="4" id="KW-1185">Reference proteome</keyword>
<dbReference type="PANTHER" id="PTHR39405">
    <property type="entry name" value="DSC E3 UBIQUITIN LIGASE COMPLEX SUBUNIT 4"/>
    <property type="match status" value="1"/>
</dbReference>
<dbReference type="Proteomes" id="UP000646827">
    <property type="component" value="Unassembled WGS sequence"/>
</dbReference>
<keyword evidence="1" id="KW-0472">Membrane</keyword>
<dbReference type="GO" id="GO:0005783">
    <property type="term" value="C:endoplasmic reticulum"/>
    <property type="evidence" value="ECO:0007669"/>
    <property type="project" value="TreeGrafter"/>
</dbReference>
<dbReference type="AlphaFoldDB" id="A0A8H7VQ49"/>
<sequence>CFNSVMSIHGKLDVIQSLDSLLYCHFVYTYFLDASLLVLFFRIFFQLPLLSPRAHARTLRTATGVATAELGICFLIHATSEPGQPGILIDFVGNQYHSSPLRVIMLDLIIYVLQVVRIFITSSLSSQLPENGTVTTLPVPAPLVSALGAESLTLMLPSTIPNNNNNNNDDENEDPFYQHDLVVDIGLRTSIDNVLRSTSTRQDDPIDQLPV</sequence>
<dbReference type="InterPro" id="IPR013715">
    <property type="entry name" value="DUF1746"/>
</dbReference>